<organism evidence="1 2">
    <name type="scientific">Streblomastix strix</name>
    <dbReference type="NCBI Taxonomy" id="222440"/>
    <lineage>
        <taxon>Eukaryota</taxon>
        <taxon>Metamonada</taxon>
        <taxon>Preaxostyla</taxon>
        <taxon>Oxymonadida</taxon>
        <taxon>Streblomastigidae</taxon>
        <taxon>Streblomastix</taxon>
    </lineage>
</organism>
<accession>A0A5J4UY67</accession>
<reference evidence="1 2" key="1">
    <citation type="submission" date="2019-03" db="EMBL/GenBank/DDBJ databases">
        <title>Single cell metagenomics reveals metabolic interactions within the superorganism composed of flagellate Streblomastix strix and complex community of Bacteroidetes bacteria on its surface.</title>
        <authorList>
            <person name="Treitli S.C."/>
            <person name="Kolisko M."/>
            <person name="Husnik F."/>
            <person name="Keeling P."/>
            <person name="Hampl V."/>
        </authorList>
    </citation>
    <scope>NUCLEOTIDE SEQUENCE [LARGE SCALE GENOMIC DNA]</scope>
    <source>
        <strain evidence="1">ST1C</strain>
    </source>
</reference>
<sequence length="182" mass="21349">MIRSQGSVSQSTDDKSRRVAYGLSTDVDEVMKQLGYLVAGRLHRDISKVERLFHPQSAQDWLREKKLDKKGWTVIVEDLDNDSTTPNDTIVRNWQGKLYSIAGYRTTAPKKRYQPMLYEEQYPSKQDRKGTTMKAWNDANIRLIKYVSPWNYFQKVVAEVHKNFDHKIQRVLDVGEDIRKKQ</sequence>
<comment type="caution">
    <text evidence="1">The sequence shown here is derived from an EMBL/GenBank/DDBJ whole genome shotgun (WGS) entry which is preliminary data.</text>
</comment>
<dbReference type="EMBL" id="SNRW01011421">
    <property type="protein sequence ID" value="KAA6375174.1"/>
    <property type="molecule type" value="Genomic_DNA"/>
</dbReference>
<proteinExistence type="predicted"/>
<dbReference type="AlphaFoldDB" id="A0A5J4UY67"/>
<protein>
    <submittedName>
        <fullName evidence="1">Uncharacterized protein</fullName>
    </submittedName>
</protein>
<evidence type="ECO:0000313" key="2">
    <source>
        <dbReference type="Proteomes" id="UP000324800"/>
    </source>
</evidence>
<name>A0A5J4UY67_9EUKA</name>
<evidence type="ECO:0000313" key="1">
    <source>
        <dbReference type="EMBL" id="KAA6375174.1"/>
    </source>
</evidence>
<dbReference type="Proteomes" id="UP000324800">
    <property type="component" value="Unassembled WGS sequence"/>
</dbReference>
<gene>
    <name evidence="1" type="ORF">EZS28_029299</name>
</gene>